<evidence type="ECO:0000313" key="6">
    <source>
        <dbReference type="Proteomes" id="UP000278036"/>
    </source>
</evidence>
<dbReference type="EMBL" id="RAQU01000193">
    <property type="protein sequence ID" value="RKK02001.1"/>
    <property type="molecule type" value="Genomic_DNA"/>
</dbReference>
<dbReference type="InParanoid" id="A0A3A9J8Z8"/>
<dbReference type="Proteomes" id="UP000274097">
    <property type="component" value="Unassembled WGS sequence"/>
</dbReference>
<dbReference type="OrthoDB" id="7933638at2"/>
<dbReference type="AlphaFoldDB" id="A0A3A9J8Z8"/>
<name>A0A3A9J8Z8_9PROT</name>
<comment type="caution">
    <text evidence="3">The sequence shown here is derived from an EMBL/GenBank/DDBJ whole genome shotgun (WGS) entry which is preliminary data.</text>
</comment>
<evidence type="ECO:0000259" key="2">
    <source>
        <dbReference type="Pfam" id="PF13670"/>
    </source>
</evidence>
<keyword evidence="1" id="KW-0732">Signal</keyword>
<evidence type="ECO:0000313" key="5">
    <source>
        <dbReference type="Proteomes" id="UP000274097"/>
    </source>
</evidence>
<feature type="chain" id="PRO_5017426114" description="PepSY domain-containing protein" evidence="1">
    <location>
        <begin position="27"/>
        <end position="156"/>
    </location>
</feature>
<feature type="signal peptide" evidence="1">
    <location>
        <begin position="1"/>
        <end position="26"/>
    </location>
</feature>
<organism evidence="3 6">
    <name type="scientific">Teichococcus wenyumeiae</name>
    <dbReference type="NCBI Taxonomy" id="2478470"/>
    <lineage>
        <taxon>Bacteria</taxon>
        <taxon>Pseudomonadati</taxon>
        <taxon>Pseudomonadota</taxon>
        <taxon>Alphaproteobacteria</taxon>
        <taxon>Acetobacterales</taxon>
        <taxon>Roseomonadaceae</taxon>
        <taxon>Roseomonas</taxon>
    </lineage>
</organism>
<feature type="domain" description="PepSY" evidence="2">
    <location>
        <begin position="6"/>
        <end position="88"/>
    </location>
</feature>
<evidence type="ECO:0000313" key="4">
    <source>
        <dbReference type="EMBL" id="RMI24462.1"/>
    </source>
</evidence>
<gene>
    <name evidence="3" type="ORF">D6Z83_21975</name>
    <name evidence="4" type="ORF">EBE87_12240</name>
</gene>
<reference evidence="3 6" key="1">
    <citation type="submission" date="2018-09" db="EMBL/GenBank/DDBJ databases">
        <title>Roseomonas sp. nov., isolated from feces of Tibetan antelopes in the Qinghai-Tibet plateau, China.</title>
        <authorList>
            <person name="Tian Z."/>
        </authorList>
    </citation>
    <scope>NUCLEOTIDE SEQUENCE [LARGE SCALE GENOMIC DNA]</scope>
    <source>
        <strain evidence="4 5">Z23</strain>
        <strain evidence="3 6">Z24</strain>
    </source>
</reference>
<evidence type="ECO:0000313" key="3">
    <source>
        <dbReference type="EMBL" id="RKK02001.1"/>
    </source>
</evidence>
<proteinExistence type="predicted"/>
<accession>A0A3A9J8Z8</accession>
<dbReference type="RefSeq" id="WP_120640348.1">
    <property type="nucleotide sequence ID" value="NZ_RAQU01000193.1"/>
</dbReference>
<sequence>MKNRIAAAGLALALLAAPALAPAAHAADRRPTEAEASRITEVLRAQGYRDWRGIELDDGIWEVDDAVASDGSRRDVRVTPDDYTIIARGTENRLANIEEAARIGDALKREGFERYETAKLDDGLWKIDNAVRADGSRYDLTLVPETLRILHRDREG</sequence>
<dbReference type="InterPro" id="IPR025711">
    <property type="entry name" value="PepSY"/>
</dbReference>
<dbReference type="Proteomes" id="UP000278036">
    <property type="component" value="Unassembled WGS sequence"/>
</dbReference>
<keyword evidence="5" id="KW-1185">Reference proteome</keyword>
<evidence type="ECO:0000256" key="1">
    <source>
        <dbReference type="SAM" id="SignalP"/>
    </source>
</evidence>
<dbReference type="Pfam" id="PF13670">
    <property type="entry name" value="PepSY_2"/>
    <property type="match status" value="1"/>
</dbReference>
<dbReference type="EMBL" id="RFLX01000008">
    <property type="protein sequence ID" value="RMI24462.1"/>
    <property type="molecule type" value="Genomic_DNA"/>
</dbReference>
<protein>
    <recommendedName>
        <fullName evidence="2">PepSY domain-containing protein</fullName>
    </recommendedName>
</protein>